<dbReference type="InterPro" id="IPR002110">
    <property type="entry name" value="Ankyrin_rpt"/>
</dbReference>
<dbReference type="InterPro" id="IPR036770">
    <property type="entry name" value="Ankyrin_rpt-contain_sf"/>
</dbReference>
<dbReference type="NCBIfam" id="TIGR03814">
    <property type="entry name" value="Gln_ase"/>
    <property type="match status" value="1"/>
</dbReference>
<feature type="binding site" evidence="9">
    <location>
        <position position="255"/>
    </location>
    <ligand>
        <name>substrate</name>
    </ligand>
</feature>
<evidence type="ECO:0000256" key="6">
    <source>
        <dbReference type="ARBA" id="ARBA00023043"/>
    </source>
</evidence>
<dbReference type="GO" id="GO:0006543">
    <property type="term" value="P:L-glutamine catabolic process"/>
    <property type="evidence" value="ECO:0007669"/>
    <property type="project" value="TreeGrafter"/>
</dbReference>
<dbReference type="RefSeq" id="WP_102917470.1">
    <property type="nucleotide sequence ID" value="NZ_JACHJF010000005.1"/>
</dbReference>
<dbReference type="PROSITE" id="PS50297">
    <property type="entry name" value="ANK_REP_REGION"/>
    <property type="match status" value="1"/>
</dbReference>
<proteinExistence type="inferred from homology"/>
<keyword evidence="4" id="KW-0677">Repeat</keyword>
<dbReference type="AlphaFoldDB" id="A0A2N8P073"/>
<accession>A0A2N8P073</accession>
<dbReference type="Gene3D" id="3.40.710.10">
    <property type="entry name" value="DD-peptidase/beta-lactamase superfamily"/>
    <property type="match status" value="1"/>
</dbReference>
<dbReference type="GO" id="GO:0004359">
    <property type="term" value="F:glutaminase activity"/>
    <property type="evidence" value="ECO:0007669"/>
    <property type="project" value="UniProtKB-UniRule"/>
</dbReference>
<dbReference type="SMART" id="SM00248">
    <property type="entry name" value="ANK"/>
    <property type="match status" value="1"/>
</dbReference>
<organism evidence="12 13">
    <name type="scientific">Streptomyces eurocidicus</name>
    <name type="common">Streptoverticillium eurocidicus</name>
    <dbReference type="NCBI Taxonomy" id="66423"/>
    <lineage>
        <taxon>Bacteria</taxon>
        <taxon>Bacillati</taxon>
        <taxon>Actinomycetota</taxon>
        <taxon>Actinomycetes</taxon>
        <taxon>Kitasatosporales</taxon>
        <taxon>Streptomycetaceae</taxon>
        <taxon>Streptomyces</taxon>
    </lineage>
</organism>
<evidence type="ECO:0000313" key="13">
    <source>
        <dbReference type="Proteomes" id="UP000235945"/>
    </source>
</evidence>
<dbReference type="Gene3D" id="1.10.238.210">
    <property type="match status" value="1"/>
</dbReference>
<name>A0A2N8P073_STREU</name>
<keyword evidence="9" id="KW-0007">Acetylation</keyword>
<feature type="binding site" evidence="9">
    <location>
        <position position="262"/>
    </location>
    <ligand>
        <name>substrate</name>
    </ligand>
</feature>
<feature type="binding site" evidence="9">
    <location>
        <position position="160"/>
    </location>
    <ligand>
        <name>substrate</name>
    </ligand>
</feature>
<dbReference type="EMBL" id="LGUI01000002">
    <property type="protein sequence ID" value="PNE34410.1"/>
    <property type="molecule type" value="Genomic_DNA"/>
</dbReference>
<feature type="binding site" evidence="9">
    <location>
        <position position="340"/>
    </location>
    <ligand>
        <name>substrate</name>
    </ligand>
</feature>
<dbReference type="Proteomes" id="UP000235945">
    <property type="component" value="Unassembled WGS sequence"/>
</dbReference>
<feature type="domain" description="Glutaminase EF-hand" evidence="11">
    <location>
        <begin position="14"/>
        <end position="96"/>
    </location>
</feature>
<evidence type="ECO:0000256" key="3">
    <source>
        <dbReference type="ARBA" id="ARBA00012918"/>
    </source>
</evidence>
<evidence type="ECO:0000256" key="2">
    <source>
        <dbReference type="ARBA" id="ARBA00011881"/>
    </source>
</evidence>
<dbReference type="GO" id="GO:0006537">
    <property type="term" value="P:glutamate biosynthetic process"/>
    <property type="evidence" value="ECO:0007669"/>
    <property type="project" value="TreeGrafter"/>
</dbReference>
<dbReference type="PANTHER" id="PTHR12544">
    <property type="entry name" value="GLUTAMINASE"/>
    <property type="match status" value="1"/>
</dbReference>
<protein>
    <recommendedName>
        <fullName evidence="8 9">Glutaminase</fullName>
        <ecNumber evidence="3 9">3.5.1.2</ecNumber>
    </recommendedName>
</protein>
<feature type="repeat" description="ANK" evidence="10">
    <location>
        <begin position="462"/>
        <end position="494"/>
    </location>
</feature>
<keyword evidence="6 10" id="KW-0040">ANK repeat</keyword>
<dbReference type="PROSITE" id="PS50088">
    <property type="entry name" value="ANK_REPEAT"/>
    <property type="match status" value="1"/>
</dbReference>
<dbReference type="SUPFAM" id="SSF48403">
    <property type="entry name" value="Ankyrin repeat"/>
    <property type="match status" value="1"/>
</dbReference>
<keyword evidence="13" id="KW-1185">Reference proteome</keyword>
<dbReference type="SUPFAM" id="SSF56601">
    <property type="entry name" value="beta-lactamase/transpeptidase-like"/>
    <property type="match status" value="1"/>
</dbReference>
<dbReference type="Gene3D" id="1.25.40.20">
    <property type="entry name" value="Ankyrin repeat-containing domain"/>
    <property type="match status" value="1"/>
</dbReference>
<evidence type="ECO:0000313" key="12">
    <source>
        <dbReference type="EMBL" id="PNE34410.1"/>
    </source>
</evidence>
<dbReference type="InterPro" id="IPR012338">
    <property type="entry name" value="Beta-lactam/transpept-like"/>
</dbReference>
<comment type="catalytic activity">
    <reaction evidence="7 9">
        <text>L-glutamine + H2O = L-glutamate + NH4(+)</text>
        <dbReference type="Rhea" id="RHEA:15889"/>
        <dbReference type="ChEBI" id="CHEBI:15377"/>
        <dbReference type="ChEBI" id="CHEBI:28938"/>
        <dbReference type="ChEBI" id="CHEBI:29985"/>
        <dbReference type="ChEBI" id="CHEBI:58359"/>
        <dbReference type="EC" id="3.5.1.2"/>
    </reaction>
</comment>
<dbReference type="PANTHER" id="PTHR12544:SF29">
    <property type="entry name" value="GLUTAMINASE"/>
    <property type="match status" value="1"/>
</dbReference>
<evidence type="ECO:0000256" key="5">
    <source>
        <dbReference type="ARBA" id="ARBA00022801"/>
    </source>
</evidence>
<evidence type="ECO:0000256" key="1">
    <source>
        <dbReference type="ARBA" id="ARBA00011076"/>
    </source>
</evidence>
<evidence type="ECO:0000256" key="4">
    <source>
        <dbReference type="ARBA" id="ARBA00022737"/>
    </source>
</evidence>
<keyword evidence="5 9" id="KW-0378">Hydrolase</keyword>
<evidence type="ECO:0000256" key="7">
    <source>
        <dbReference type="ARBA" id="ARBA00049534"/>
    </source>
</evidence>
<feature type="binding site" evidence="9">
    <location>
        <position position="209"/>
    </location>
    <ligand>
        <name>substrate</name>
    </ligand>
</feature>
<reference evidence="13" key="1">
    <citation type="submission" date="2015-07" db="EMBL/GenBank/DDBJ databases">
        <authorList>
            <person name="Graham D.E."/>
            <person name="Giannone R.J."/>
            <person name="Gulvik C.A."/>
            <person name="Hettich R.L."/>
            <person name="Klingeman D.M."/>
            <person name="Mahan K.M."/>
            <person name="Parry R.J."/>
            <person name="Spain J.C."/>
        </authorList>
    </citation>
    <scope>NUCLEOTIDE SEQUENCE [LARGE SCALE GENOMIC DNA]</scope>
    <source>
        <strain evidence="13">ATCC 27428</strain>
    </source>
</reference>
<dbReference type="InterPro" id="IPR041541">
    <property type="entry name" value="Glutaminase_EF-hand"/>
</dbReference>
<dbReference type="Pfam" id="PF04960">
    <property type="entry name" value="Glutaminase"/>
    <property type="match status" value="1"/>
</dbReference>
<dbReference type="Pfam" id="PF17959">
    <property type="entry name" value="EF-hand_14"/>
    <property type="match status" value="1"/>
</dbReference>
<dbReference type="FunFam" id="3.40.710.10:FF:000005">
    <property type="entry name" value="Glutaminase"/>
    <property type="match status" value="1"/>
</dbReference>
<feature type="binding site" evidence="9">
    <location>
        <position position="358"/>
    </location>
    <ligand>
        <name>substrate</name>
    </ligand>
</feature>
<evidence type="ECO:0000259" key="11">
    <source>
        <dbReference type="Pfam" id="PF17959"/>
    </source>
</evidence>
<evidence type="ECO:0000256" key="10">
    <source>
        <dbReference type="PROSITE-ProRule" id="PRU00023"/>
    </source>
</evidence>
<comment type="caution">
    <text evidence="12">The sequence shown here is derived from an EMBL/GenBank/DDBJ whole genome shotgun (WGS) entry which is preliminary data.</text>
</comment>
<dbReference type="OrthoDB" id="9788822at2"/>
<dbReference type="InterPro" id="IPR015868">
    <property type="entry name" value="Glutaminase"/>
</dbReference>
<dbReference type="EC" id="3.5.1.2" evidence="3 9"/>
<dbReference type="Pfam" id="PF12796">
    <property type="entry name" value="Ank_2"/>
    <property type="match status" value="1"/>
</dbReference>
<evidence type="ECO:0000256" key="8">
    <source>
        <dbReference type="ARBA" id="ARBA00070405"/>
    </source>
</evidence>
<sequence>MAVPGQGGEAHTGVFGCFEQGPSGRLSPDRLLKVLHRAGILPDDPRITETLAELERARPAVSPAEPWLLAVEEFAAVTRRNRGIIERAARGELAVPDFPALVGDLQRIYQEVCAERSGAVATYIPQLARVEADQFAISVCTVDGQRFSIGDAEVNFCLQSVSKPVSYCLTLEEHGPDTVHRHVGREPSGQGFNELTFNKAGLPHNPMINAGAIMSCALIQPGLDAADRFDYVADTWKRLAGGSGVGFNNSVYLSERNTADRNFALGYSMRERGAFPPGTDLMATLEFYFQCCSIEVDARQLAVVAASLANAGVSPLTGDSVFSAQTVRHCLSLMSSCGMYDFSGEFAFTIGLPAKSGVSGALMLVVPQLMGIAIWSPRLDAQGNSVRGIEVCRRLVDSYNVHTYDLLTGTGAETGKRDPRLRCHQRAIEGIVGLCLAASQGDLNEIRRLAACDIPLGAADYDGRTALHLAAAEGHRDTVEFLLSMGVDPRPVDRWGGTPLDDANRSGHQWLARLLADAADSFPRP</sequence>
<gene>
    <name evidence="9" type="primary">glsA</name>
    <name evidence="12" type="ORF">AF335_07350</name>
</gene>
<dbReference type="HAMAP" id="MF_00313">
    <property type="entry name" value="Glutaminase"/>
    <property type="match status" value="1"/>
</dbReference>
<comment type="subunit">
    <text evidence="2 9">Homotetramer.</text>
</comment>
<feature type="binding site" evidence="9">
    <location>
        <position position="288"/>
    </location>
    <ligand>
        <name>substrate</name>
    </ligand>
</feature>
<evidence type="ECO:0000256" key="9">
    <source>
        <dbReference type="HAMAP-Rule" id="MF_00313"/>
    </source>
</evidence>
<comment type="similarity">
    <text evidence="1 9">Belongs to the glutaminase family.</text>
</comment>